<evidence type="ECO:0000313" key="3">
    <source>
        <dbReference type="EMBL" id="KUI52619.1"/>
    </source>
</evidence>
<keyword evidence="4" id="KW-1185">Reference proteome</keyword>
<keyword evidence="2" id="KW-1133">Transmembrane helix</keyword>
<accession>A0A194ULT2</accession>
<proteinExistence type="predicted"/>
<feature type="region of interest" description="Disordered" evidence="1">
    <location>
        <begin position="48"/>
        <end position="67"/>
    </location>
</feature>
<dbReference type="Proteomes" id="UP000078576">
    <property type="component" value="Unassembled WGS sequence"/>
</dbReference>
<gene>
    <name evidence="3" type="ORF">VP1G_10501</name>
</gene>
<organism evidence="3 4">
    <name type="scientific">Cytospora mali</name>
    <name type="common">Apple Valsa canker fungus</name>
    <name type="synonym">Valsa mali</name>
    <dbReference type="NCBI Taxonomy" id="578113"/>
    <lineage>
        <taxon>Eukaryota</taxon>
        <taxon>Fungi</taxon>
        <taxon>Dikarya</taxon>
        <taxon>Ascomycota</taxon>
        <taxon>Pezizomycotina</taxon>
        <taxon>Sordariomycetes</taxon>
        <taxon>Sordariomycetidae</taxon>
        <taxon>Diaporthales</taxon>
        <taxon>Cytosporaceae</taxon>
        <taxon>Cytospora</taxon>
    </lineage>
</organism>
<protein>
    <submittedName>
        <fullName evidence="3">Uncharacterized protein</fullName>
    </submittedName>
</protein>
<dbReference type="EMBL" id="KN714666">
    <property type="protein sequence ID" value="KUI52619.1"/>
    <property type="molecule type" value="Genomic_DNA"/>
</dbReference>
<feature type="transmembrane region" description="Helical" evidence="2">
    <location>
        <begin position="80"/>
        <end position="104"/>
    </location>
</feature>
<keyword evidence="2" id="KW-0472">Membrane</keyword>
<sequence>MSALDSPGKTVLLRQAGTGWWTWLAGRLTLRSHDGLGPSRALSSTLLRSRSTSSNAESPAPAPVSDDETLSARALGGGGAVAVAAAAAAAVVVVVVVVFIIAVIRFPLLPFPAHVVTGRGVLVLAVAVAVAVAVAAVVFGHGLGHLGRLVAVGPPGAAYEAEEDDGDEDVAEDPVARVLVVDGVFLLGVGDEFG</sequence>
<feature type="transmembrane region" description="Helical" evidence="2">
    <location>
        <begin position="116"/>
        <end position="139"/>
    </location>
</feature>
<evidence type="ECO:0000313" key="4">
    <source>
        <dbReference type="Proteomes" id="UP000078576"/>
    </source>
</evidence>
<dbReference type="AlphaFoldDB" id="A0A194ULT2"/>
<name>A0A194ULT2_CYTMA</name>
<evidence type="ECO:0000256" key="2">
    <source>
        <dbReference type="SAM" id="Phobius"/>
    </source>
</evidence>
<evidence type="ECO:0000256" key="1">
    <source>
        <dbReference type="SAM" id="MobiDB-lite"/>
    </source>
</evidence>
<keyword evidence="2" id="KW-0812">Transmembrane</keyword>
<reference evidence="4" key="1">
    <citation type="submission" date="2014-12" db="EMBL/GenBank/DDBJ databases">
        <title>Genome Sequence of Valsa Canker Pathogens Uncovers a Specific Adaption of Colonization on Woody Bark.</title>
        <authorList>
            <person name="Yin Z."/>
            <person name="Liu H."/>
            <person name="Gao X."/>
            <person name="Li Z."/>
            <person name="Song N."/>
            <person name="Ke X."/>
            <person name="Dai Q."/>
            <person name="Wu Y."/>
            <person name="Sun Y."/>
            <person name="Xu J.-R."/>
            <person name="Kang Z.K."/>
            <person name="Wang L."/>
            <person name="Huang L."/>
        </authorList>
    </citation>
    <scope>NUCLEOTIDE SEQUENCE [LARGE SCALE GENOMIC DNA]</scope>
    <source>
        <strain evidence="4">SXYL134</strain>
    </source>
</reference>